<evidence type="ECO:0000313" key="4">
    <source>
        <dbReference type="Proteomes" id="UP000477911"/>
    </source>
</evidence>
<keyword evidence="1" id="KW-0812">Transmembrane</keyword>
<evidence type="ECO:0000259" key="2">
    <source>
        <dbReference type="Pfam" id="PF24801"/>
    </source>
</evidence>
<dbReference type="Pfam" id="PF24801">
    <property type="entry name" value="FNIII-A_GpJ"/>
    <property type="match status" value="1"/>
</dbReference>
<protein>
    <submittedName>
        <fullName evidence="3">Phage tail protein</fullName>
    </submittedName>
</protein>
<keyword evidence="1" id="KW-1133">Transmembrane helix</keyword>
<sequence length="1108" mass="119345">MTGRKVPLLAVPHLDPGHRRIEIEVPEGLTLAEMLRVALPGATPDELKACRIALVSAHGSEVILPAFWHQVRPRPGVRVVIRVIAEGDGLRSVLTVVVAIAAVAAAAWVAGTYLGLTAGTFAYSAAYAGTALAVTALGNLLINALIPPVTADSRDAENRYSISGFKNTLDPNGAVPVVLGTIRFAPPYALRGHSEIVGDFQYIRAAFLPGEGQLSLSDIQIGETSISEFDYVDIETRDGLDTDLPLSIFTSQVAEESVSVELVRPLPRDELGEVIDDDPSEASPVVRATGADASGASIIFAFPSGLIRYDDSGKSHTESVSVLIEHRLVEAEEWQEVETLEIRAKKLESFYRQYTWTFPSRGRWQVRVTMLTDETTDTQIQRRCSWAALQTLRPEYPLNYSLPLALIATRIKATYQLSGALDNVSVLASRICPDYDADTGTWIERATSNPASLYRYVLQSPANPKAVVDSGIDLDQIEDWHDFCRENGLKYDRVLQETTTSLRDVLTEITAAGRATPRHDGVKWGVAIDRAQELVVDHISPRNSWGFKSKRTYFEPPHAFRVKFKDATNDYKDAERVVRWPGYDGEITLTEGLELPGKTDPDEIWIEARRRMYETLYRPDTYQVTQKGPIRVATRGDKVMASHDVLDSVQRGAKVKSVMGKLIELDDLVTMEAGQSYAVRFRVFEDAEDTIGSSVVRTVSTVSGNTRVLTATGTGDMPEAGDQVLFGNAGTESLALIVRGVEATQDGHSILHMVDEAAIIDELLAQDEVPAWSGRVGAEIDENLSQPSAPRFTSVRTTSGPLIDVLIEPGSGVIATARYTVYHRLLGETAWSSLTIQAASGGGTISGYALADTVELQAEAVSPTDVVGPLTTTIEFVVGSDQAAIPAALDSASIDITTLLGGALIQVATGADEATEQLQVYRSLSSTLDRETDAVGSPVATSPLQSYSITLGDTTRQELITDGAMGNAASWTADTGWEVVGGLAQHTAGTADSLSQALTMTSGKFYRVYFTVSGRTAGSVTPRLTGGSDRPGVTVSANGDQSDRIQAVTGNDTVEFLASTDFDGAIDDVSVYLETDACLVQGTHYLWIEPQNADGVPGPVSGPFTISI</sequence>
<comment type="caution">
    <text evidence="3">The sequence shown here is derived from an EMBL/GenBank/DDBJ whole genome shotgun (WGS) entry which is preliminary data.</text>
</comment>
<dbReference type="Proteomes" id="UP000477911">
    <property type="component" value="Unassembled WGS sequence"/>
</dbReference>
<evidence type="ECO:0000313" key="3">
    <source>
        <dbReference type="EMBL" id="MXN16776.1"/>
    </source>
</evidence>
<keyword evidence="1" id="KW-0472">Membrane</keyword>
<dbReference type="RefSeq" id="WP_160891454.1">
    <property type="nucleotide sequence ID" value="NZ_WUMU01000003.1"/>
</dbReference>
<proteinExistence type="predicted"/>
<reference evidence="3 4" key="1">
    <citation type="submission" date="2019-12" db="EMBL/GenBank/DDBJ databases">
        <authorList>
            <person name="Li M."/>
        </authorList>
    </citation>
    <scope>NUCLEOTIDE SEQUENCE [LARGE SCALE GENOMIC DNA]</scope>
    <source>
        <strain evidence="3 4">GBMRC 2024</strain>
    </source>
</reference>
<accession>A0A6L7FZY2</accession>
<gene>
    <name evidence="3" type="ORF">GR170_02925</name>
</gene>
<feature type="transmembrane region" description="Helical" evidence="1">
    <location>
        <begin position="93"/>
        <end position="114"/>
    </location>
</feature>
<keyword evidence="4" id="KW-1185">Reference proteome</keyword>
<dbReference type="AlphaFoldDB" id="A0A6L7FZY2"/>
<dbReference type="EMBL" id="WUMU01000003">
    <property type="protein sequence ID" value="MXN16776.1"/>
    <property type="molecule type" value="Genomic_DNA"/>
</dbReference>
<evidence type="ECO:0000256" key="1">
    <source>
        <dbReference type="SAM" id="Phobius"/>
    </source>
</evidence>
<feature type="domain" description="Tip attachment protein J HDII-ins2" evidence="2">
    <location>
        <begin position="282"/>
        <end position="393"/>
    </location>
</feature>
<organism evidence="3 4">
    <name type="scientific">Pseudooceanicola albus</name>
    <dbReference type="NCBI Taxonomy" id="2692189"/>
    <lineage>
        <taxon>Bacteria</taxon>
        <taxon>Pseudomonadati</taxon>
        <taxon>Pseudomonadota</taxon>
        <taxon>Alphaproteobacteria</taxon>
        <taxon>Rhodobacterales</taxon>
        <taxon>Paracoccaceae</taxon>
        <taxon>Pseudooceanicola</taxon>
    </lineage>
</organism>
<dbReference type="InterPro" id="IPR055385">
    <property type="entry name" value="GpJ_HDII-ins2"/>
</dbReference>
<name>A0A6L7FZY2_9RHOB</name>
<feature type="transmembrane region" description="Helical" evidence="1">
    <location>
        <begin position="126"/>
        <end position="146"/>
    </location>
</feature>